<protein>
    <submittedName>
        <fullName evidence="5">Helix-turn-helix domain-containing protein</fullName>
    </submittedName>
</protein>
<sequence length="195" mass="21723">MDLTSITPEPHQLRALSHPVRLRILGLLRSEGPTTATALATRLGLNSGATSYHLRQLAQHGFVEDDAERGNGRERWWRASAQSTRTEFTTDPEARAAEDAFVQAVAVVHTEQLQRAVEERELVPDAWRRASTLSDWGLRLTPRRAEALMTALIAAIEETDEDPADEGAEDFVVVLHTFPRPGRVARAVPESEEER</sequence>
<dbReference type="InterPro" id="IPR011991">
    <property type="entry name" value="ArsR-like_HTH"/>
</dbReference>
<reference evidence="6" key="1">
    <citation type="journal article" date="2019" name="Int. J. Syst. Evol. Microbiol.">
        <title>The Global Catalogue of Microorganisms (GCM) 10K type strain sequencing project: providing services to taxonomists for standard genome sequencing and annotation.</title>
        <authorList>
            <consortium name="The Broad Institute Genomics Platform"/>
            <consortium name="The Broad Institute Genome Sequencing Center for Infectious Disease"/>
            <person name="Wu L."/>
            <person name="Ma J."/>
        </authorList>
    </citation>
    <scope>NUCLEOTIDE SEQUENCE [LARGE SCALE GENOMIC DNA]</scope>
    <source>
        <strain evidence="6">JCM 18127</strain>
    </source>
</reference>
<dbReference type="InterPro" id="IPR036390">
    <property type="entry name" value="WH_DNA-bd_sf"/>
</dbReference>
<keyword evidence="2" id="KW-0238">DNA-binding</keyword>
<proteinExistence type="predicted"/>
<dbReference type="SUPFAM" id="SSF46785">
    <property type="entry name" value="Winged helix' DNA-binding domain"/>
    <property type="match status" value="1"/>
</dbReference>
<dbReference type="EMBL" id="BAABIM010000001">
    <property type="protein sequence ID" value="GAA4669419.1"/>
    <property type="molecule type" value="Genomic_DNA"/>
</dbReference>
<dbReference type="InterPro" id="IPR036388">
    <property type="entry name" value="WH-like_DNA-bd_sf"/>
</dbReference>
<comment type="caution">
    <text evidence="5">The sequence shown here is derived from an EMBL/GenBank/DDBJ whole genome shotgun (WGS) entry which is preliminary data.</text>
</comment>
<dbReference type="Gene3D" id="1.10.10.10">
    <property type="entry name" value="Winged helix-like DNA-binding domain superfamily/Winged helix DNA-binding domain"/>
    <property type="match status" value="1"/>
</dbReference>
<evidence type="ECO:0000313" key="5">
    <source>
        <dbReference type="EMBL" id="GAA4669419.1"/>
    </source>
</evidence>
<feature type="domain" description="HTH arsR-type" evidence="4">
    <location>
        <begin position="11"/>
        <end position="106"/>
    </location>
</feature>
<dbReference type="InterPro" id="IPR001845">
    <property type="entry name" value="HTH_ArsR_DNA-bd_dom"/>
</dbReference>
<keyword evidence="6" id="KW-1185">Reference proteome</keyword>
<dbReference type="SMART" id="SM00418">
    <property type="entry name" value="HTH_ARSR"/>
    <property type="match status" value="1"/>
</dbReference>
<dbReference type="CDD" id="cd00090">
    <property type="entry name" value="HTH_ARSR"/>
    <property type="match status" value="1"/>
</dbReference>
<keyword evidence="1" id="KW-0805">Transcription regulation</keyword>
<evidence type="ECO:0000259" key="4">
    <source>
        <dbReference type="SMART" id="SM00418"/>
    </source>
</evidence>
<gene>
    <name evidence="5" type="ORF">GCM10023226_02160</name>
</gene>
<dbReference type="RefSeq" id="WP_345262196.1">
    <property type="nucleotide sequence ID" value="NZ_BAABIM010000001.1"/>
</dbReference>
<evidence type="ECO:0000256" key="2">
    <source>
        <dbReference type="ARBA" id="ARBA00023125"/>
    </source>
</evidence>
<evidence type="ECO:0000256" key="1">
    <source>
        <dbReference type="ARBA" id="ARBA00023015"/>
    </source>
</evidence>
<name>A0ABP8VS80_9ACTN</name>
<dbReference type="Pfam" id="PF12840">
    <property type="entry name" value="HTH_20"/>
    <property type="match status" value="1"/>
</dbReference>
<evidence type="ECO:0000313" key="6">
    <source>
        <dbReference type="Proteomes" id="UP001500621"/>
    </source>
</evidence>
<accession>A0ABP8VS80</accession>
<keyword evidence="3" id="KW-0804">Transcription</keyword>
<organism evidence="5 6">
    <name type="scientific">Nocardioides nanhaiensis</name>
    <dbReference type="NCBI Taxonomy" id="1476871"/>
    <lineage>
        <taxon>Bacteria</taxon>
        <taxon>Bacillati</taxon>
        <taxon>Actinomycetota</taxon>
        <taxon>Actinomycetes</taxon>
        <taxon>Propionibacteriales</taxon>
        <taxon>Nocardioidaceae</taxon>
        <taxon>Nocardioides</taxon>
    </lineage>
</organism>
<dbReference type="PANTHER" id="PTHR33154">
    <property type="entry name" value="TRANSCRIPTIONAL REGULATOR, ARSR FAMILY"/>
    <property type="match status" value="1"/>
</dbReference>
<dbReference type="InterPro" id="IPR051081">
    <property type="entry name" value="HTH_MetalResp_TranReg"/>
</dbReference>
<evidence type="ECO:0000256" key="3">
    <source>
        <dbReference type="ARBA" id="ARBA00023163"/>
    </source>
</evidence>
<dbReference type="PANTHER" id="PTHR33154:SF15">
    <property type="entry name" value="REGULATORY PROTEIN ARSR"/>
    <property type="match status" value="1"/>
</dbReference>
<dbReference type="Proteomes" id="UP001500621">
    <property type="component" value="Unassembled WGS sequence"/>
</dbReference>